<dbReference type="Gene3D" id="3.30.70.330">
    <property type="match status" value="4"/>
</dbReference>
<dbReference type="Pfam" id="PF00076">
    <property type="entry name" value="RRM_1"/>
    <property type="match status" value="1"/>
</dbReference>
<dbReference type="Proteomes" id="UP000683000">
    <property type="component" value="Unassembled WGS sequence"/>
</dbReference>
<feature type="compositionally biased region" description="Low complexity" evidence="3">
    <location>
        <begin position="53"/>
        <end position="63"/>
    </location>
</feature>
<dbReference type="GO" id="GO:0000398">
    <property type="term" value="P:mRNA splicing, via spliceosome"/>
    <property type="evidence" value="ECO:0007669"/>
    <property type="project" value="TreeGrafter"/>
</dbReference>
<dbReference type="PANTHER" id="PTHR14089">
    <property type="entry name" value="PRE-MRNA-SPLICING FACTOR RBM22"/>
    <property type="match status" value="1"/>
</dbReference>
<proteinExistence type="predicted"/>
<reference evidence="5" key="1">
    <citation type="submission" date="2021-03" db="EMBL/GenBank/DDBJ databases">
        <title>Evolutionary innovations through gain and loss of genes in the ectomycorrhizal Boletales.</title>
        <authorList>
            <person name="Wu G."/>
            <person name="Miyauchi S."/>
            <person name="Morin E."/>
            <person name="Yang Z.-L."/>
            <person name="Xu J."/>
            <person name="Martin F.M."/>
        </authorList>
    </citation>
    <scope>NUCLEOTIDE SEQUENCE</scope>
    <source>
        <strain evidence="5">BR01</strain>
    </source>
</reference>
<sequence>MDDSQTAFASRYSYGFDLDMMKRSMDAVGGPDAKKARWSPTSFNGTTSSNGLSTPANSSTNASNRDAFANYGYGPHASISQSFQPHSSPAFTPNALYSTPSLSINTAVNGQGMQMGAQMSPHTGAAFAQQQQQAGQANGVNPYSAGAFGYGMLGMGLPSVGMLGGFPYSGQSGNFGQNFAQQPRLPSLNVNIPPTPGAYSPAALSAVMSGSPNATARTVYIGNLPATASVDELLNLVHFGPLESIRVLPEKSCVFLSFLDGQTAASFHADATIKRLSLHGQELKIGWGKPSPVPAQVQLAIQQSNASRNVYLGGLDEGMTEEMLRDELGRFGLIDQVKIVRDKNIGFVHFLSISVATKVCAAYMRNVLVSLTHGLFLLQVVNTLPTEPAWAGKRVNYGKDRCAYIPKSQQAAAQAAQAAAAQSLVQSAALSPNSAVPFGAVSPFGGPFSPYAAFSPDGMGLAAGAGMQGLNRTVYLGNIHPETTTEDLCNAIRGGVLQSVRYMQDKHIAFVTFVDPAAAFTFFQVSSYQGLTLNNRRLKIGWGKNSGPLPPSLALAVHSGATRNVYIGNIEDFELFNEEKLKRDFGEYGDIELVNFLKEKYASTLLHHFVKSATPFYRNCAFVNFTNVSNAIKAIDGMKNKPDYANLRIAHGKDRCANPPRSGPQGTNEVGEGVEEEVVGVVDGIGEENGVGGPGPEIPEMRIEAEHEAINGAN</sequence>
<dbReference type="OrthoDB" id="6407164at2759"/>
<keyword evidence="1 2" id="KW-0694">RNA-binding</keyword>
<dbReference type="GO" id="GO:0010468">
    <property type="term" value="P:regulation of gene expression"/>
    <property type="evidence" value="ECO:0007669"/>
    <property type="project" value="UniProtKB-ARBA"/>
</dbReference>
<evidence type="ECO:0000256" key="2">
    <source>
        <dbReference type="PROSITE-ProRule" id="PRU00176"/>
    </source>
</evidence>
<comment type="caution">
    <text evidence="5">The sequence shown here is derived from an EMBL/GenBank/DDBJ whole genome shotgun (WGS) entry which is preliminary data.</text>
</comment>
<dbReference type="InterPro" id="IPR000504">
    <property type="entry name" value="RRM_dom"/>
</dbReference>
<evidence type="ECO:0000259" key="4">
    <source>
        <dbReference type="PROSITE" id="PS50102"/>
    </source>
</evidence>
<evidence type="ECO:0000256" key="3">
    <source>
        <dbReference type="SAM" id="MobiDB-lite"/>
    </source>
</evidence>
<dbReference type="InterPro" id="IPR012677">
    <property type="entry name" value="Nucleotide-bd_a/b_plait_sf"/>
</dbReference>
<gene>
    <name evidence="5" type="ORF">JVT61DRAFT_712</name>
</gene>
<feature type="domain" description="RRM" evidence="4">
    <location>
        <begin position="217"/>
        <end position="290"/>
    </location>
</feature>
<dbReference type="InterPro" id="IPR039171">
    <property type="entry name" value="Cwc2/Slt11"/>
</dbReference>
<feature type="domain" description="RRM" evidence="4">
    <location>
        <begin position="472"/>
        <end position="545"/>
    </location>
</feature>
<dbReference type="InterPro" id="IPR035979">
    <property type="entry name" value="RBD_domain_sf"/>
</dbReference>
<feature type="region of interest" description="Disordered" evidence="3">
    <location>
        <begin position="114"/>
        <end position="133"/>
    </location>
</feature>
<protein>
    <recommendedName>
        <fullName evidence="4">RRM domain-containing protein</fullName>
    </recommendedName>
</protein>
<dbReference type="EMBL" id="JAGFBS010000001">
    <property type="protein sequence ID" value="KAG6382074.1"/>
    <property type="molecule type" value="Genomic_DNA"/>
</dbReference>
<feature type="compositionally biased region" description="Polar residues" evidence="3">
    <location>
        <begin position="39"/>
        <end position="52"/>
    </location>
</feature>
<accession>A0A8I2YYU9</accession>
<dbReference type="SMART" id="SM00360">
    <property type="entry name" value="RRM"/>
    <property type="match status" value="4"/>
</dbReference>
<dbReference type="GO" id="GO:0003729">
    <property type="term" value="F:mRNA binding"/>
    <property type="evidence" value="ECO:0007669"/>
    <property type="project" value="TreeGrafter"/>
</dbReference>
<name>A0A8I2YYU9_9AGAM</name>
<feature type="compositionally biased region" description="Low complexity" evidence="3">
    <location>
        <begin position="124"/>
        <end position="133"/>
    </location>
</feature>
<feature type="region of interest" description="Disordered" evidence="3">
    <location>
        <begin position="27"/>
        <end position="63"/>
    </location>
</feature>
<organism evidence="5 6">
    <name type="scientific">Boletus reticuloceps</name>
    <dbReference type="NCBI Taxonomy" id="495285"/>
    <lineage>
        <taxon>Eukaryota</taxon>
        <taxon>Fungi</taxon>
        <taxon>Dikarya</taxon>
        <taxon>Basidiomycota</taxon>
        <taxon>Agaricomycotina</taxon>
        <taxon>Agaricomycetes</taxon>
        <taxon>Agaricomycetidae</taxon>
        <taxon>Boletales</taxon>
        <taxon>Boletineae</taxon>
        <taxon>Boletaceae</taxon>
        <taxon>Boletoideae</taxon>
        <taxon>Boletus</taxon>
    </lineage>
</organism>
<dbReference type="SUPFAM" id="SSF54928">
    <property type="entry name" value="RNA-binding domain, RBD"/>
    <property type="match status" value="2"/>
</dbReference>
<dbReference type="GO" id="GO:0010494">
    <property type="term" value="C:cytoplasmic stress granule"/>
    <property type="evidence" value="ECO:0007669"/>
    <property type="project" value="TreeGrafter"/>
</dbReference>
<feature type="region of interest" description="Disordered" evidence="3">
    <location>
        <begin position="653"/>
        <end position="673"/>
    </location>
</feature>
<evidence type="ECO:0000313" key="5">
    <source>
        <dbReference type="EMBL" id="KAG6382074.1"/>
    </source>
</evidence>
<evidence type="ECO:0000256" key="1">
    <source>
        <dbReference type="ARBA" id="ARBA00022884"/>
    </source>
</evidence>
<feature type="domain" description="RRM" evidence="4">
    <location>
        <begin position="563"/>
        <end position="654"/>
    </location>
</feature>
<keyword evidence="6" id="KW-1185">Reference proteome</keyword>
<dbReference type="FunFam" id="3.30.70.330:FF:000400">
    <property type="entry name" value="Negative regulator of differentiation 1"/>
    <property type="match status" value="1"/>
</dbReference>
<evidence type="ECO:0000313" key="6">
    <source>
        <dbReference type="Proteomes" id="UP000683000"/>
    </source>
</evidence>
<dbReference type="CDD" id="cd12521">
    <property type="entry name" value="RRM3_MRN1"/>
    <property type="match status" value="1"/>
</dbReference>
<dbReference type="PROSITE" id="PS50102">
    <property type="entry name" value="RRM"/>
    <property type="match status" value="4"/>
</dbReference>
<feature type="domain" description="RRM" evidence="4">
    <location>
        <begin position="308"/>
        <end position="374"/>
    </location>
</feature>
<dbReference type="AlphaFoldDB" id="A0A8I2YYU9"/>
<dbReference type="PANTHER" id="PTHR14089:SF8">
    <property type="entry name" value="RNA-BINDING PROTEIN MRN1"/>
    <property type="match status" value="1"/>
</dbReference>